<dbReference type="EMBL" id="CP046401">
    <property type="protein sequence ID" value="QGY42888.1"/>
    <property type="molecule type" value="Genomic_DNA"/>
</dbReference>
<dbReference type="Proteomes" id="UP000428260">
    <property type="component" value="Chromosome"/>
</dbReference>
<accession>A0A6I6JPB4</accession>
<keyword evidence="1" id="KW-1277">Toxin-antitoxin system</keyword>
<evidence type="ECO:0000256" key="1">
    <source>
        <dbReference type="ARBA" id="ARBA00022649"/>
    </source>
</evidence>
<dbReference type="KEGG" id="mcos:GM418_04220"/>
<name>A0A6I6JPB4_9BACT</name>
<evidence type="ECO:0000313" key="3">
    <source>
        <dbReference type="Proteomes" id="UP000428260"/>
    </source>
</evidence>
<gene>
    <name evidence="2" type="ORF">GM418_04220</name>
</gene>
<evidence type="ECO:0000313" key="2">
    <source>
        <dbReference type="EMBL" id="QGY42888.1"/>
    </source>
</evidence>
<dbReference type="InterPro" id="IPR007712">
    <property type="entry name" value="RelE/ParE_toxin"/>
</dbReference>
<sequence length="87" mass="10603">MKVSYSKQFIKDIKKYPQFKNKMKEIIADFQNAESLLNISHIKKLQSTTDNDYRLRVGNFRIGFSKNENTIFFKRFLHRKDIYKYFP</sequence>
<dbReference type="InterPro" id="IPR035093">
    <property type="entry name" value="RelE/ParE_toxin_dom_sf"/>
</dbReference>
<dbReference type="PANTHER" id="PTHR38813">
    <property type="match status" value="1"/>
</dbReference>
<dbReference type="AlphaFoldDB" id="A0A6I6JPB4"/>
<organism evidence="2 3">
    <name type="scientific">Maribellus comscasis</name>
    <dbReference type="NCBI Taxonomy" id="2681766"/>
    <lineage>
        <taxon>Bacteria</taxon>
        <taxon>Pseudomonadati</taxon>
        <taxon>Bacteroidota</taxon>
        <taxon>Bacteroidia</taxon>
        <taxon>Marinilabiliales</taxon>
        <taxon>Prolixibacteraceae</taxon>
        <taxon>Maribellus</taxon>
    </lineage>
</organism>
<dbReference type="SUPFAM" id="SSF143011">
    <property type="entry name" value="RelE-like"/>
    <property type="match status" value="1"/>
</dbReference>
<dbReference type="Gene3D" id="3.30.2310.20">
    <property type="entry name" value="RelE-like"/>
    <property type="match status" value="1"/>
</dbReference>
<dbReference type="RefSeq" id="WP_158863470.1">
    <property type="nucleotide sequence ID" value="NZ_CP046401.1"/>
</dbReference>
<dbReference type="PANTHER" id="PTHR38813:SF1">
    <property type="entry name" value="TOXIN RELE1-RELATED"/>
    <property type="match status" value="1"/>
</dbReference>
<reference evidence="2 3" key="1">
    <citation type="submission" date="2019-11" db="EMBL/GenBank/DDBJ databases">
        <authorList>
            <person name="Zheng R.K."/>
            <person name="Sun C.M."/>
        </authorList>
    </citation>
    <scope>NUCLEOTIDE SEQUENCE [LARGE SCALE GENOMIC DNA]</scope>
    <source>
        <strain evidence="2 3">WC007</strain>
    </source>
</reference>
<protein>
    <submittedName>
        <fullName evidence="2">Type II toxin-antitoxin system RelE/ParE family toxin</fullName>
    </submittedName>
</protein>
<dbReference type="InterPro" id="IPR052747">
    <property type="entry name" value="TA_system_RelE_toxin"/>
</dbReference>
<dbReference type="Pfam" id="PF05016">
    <property type="entry name" value="ParE_toxin"/>
    <property type="match status" value="1"/>
</dbReference>
<proteinExistence type="predicted"/>
<keyword evidence="3" id="KW-1185">Reference proteome</keyword>